<dbReference type="PANTHER" id="PTHR30612:SF0">
    <property type="entry name" value="CHLOROPLAST PROTEIN-TRANSPORTING ATPASE"/>
    <property type="match status" value="1"/>
</dbReference>
<protein>
    <submittedName>
        <fullName evidence="5">Chloroplast protein-transporting ATPase</fullName>
    </submittedName>
</protein>
<dbReference type="GO" id="GO:0006605">
    <property type="term" value="P:protein targeting"/>
    <property type="evidence" value="ECO:0007669"/>
    <property type="project" value="InterPro"/>
</dbReference>
<name>A0A914YI04_9BILA</name>
<evidence type="ECO:0000313" key="5">
    <source>
        <dbReference type="WBParaSite" id="PSU_v2.g18429.t1"/>
    </source>
</evidence>
<dbReference type="AlphaFoldDB" id="A0A914YI04"/>
<keyword evidence="1" id="KW-0653">Protein transport</keyword>
<dbReference type="InterPro" id="IPR014018">
    <property type="entry name" value="SecA_motor_DEAD"/>
</dbReference>
<dbReference type="Pfam" id="PF07517">
    <property type="entry name" value="SecA_DEAD"/>
    <property type="match status" value="1"/>
</dbReference>
<dbReference type="Proteomes" id="UP000887577">
    <property type="component" value="Unplaced"/>
</dbReference>
<keyword evidence="2" id="KW-0811">Translocation</keyword>
<dbReference type="GO" id="GO:0006886">
    <property type="term" value="P:intracellular protein transport"/>
    <property type="evidence" value="ECO:0007669"/>
    <property type="project" value="InterPro"/>
</dbReference>
<dbReference type="Gene3D" id="3.40.50.300">
    <property type="entry name" value="P-loop containing nucleotide triphosphate hydrolases"/>
    <property type="match status" value="1"/>
</dbReference>
<dbReference type="SUPFAM" id="SSF52540">
    <property type="entry name" value="P-loop containing nucleoside triphosphate hydrolases"/>
    <property type="match status" value="1"/>
</dbReference>
<dbReference type="GO" id="GO:0016020">
    <property type="term" value="C:membrane"/>
    <property type="evidence" value="ECO:0007669"/>
    <property type="project" value="InterPro"/>
</dbReference>
<dbReference type="PANTHER" id="PTHR30612">
    <property type="entry name" value="SECA INNER MEMBRANE COMPONENT OF SEC PROTEIN SECRETION SYSTEM"/>
    <property type="match status" value="1"/>
</dbReference>
<dbReference type="PROSITE" id="PS51196">
    <property type="entry name" value="SECA_MOTOR_DEAD"/>
    <property type="match status" value="1"/>
</dbReference>
<sequence length="335" mass="38342">MLRHTSTNNNQLEKMSLTEWIAAAEKQKYFDVSDAIKDFGSVGYYIIYLKQQGRSEADLIEKCLTTPKKEYHIPEKLIAQVCSLITYNEVDLNEEYLAHLDALLTFITEHSGIKPIGKHIFVTNECDQTRMIQKFENSEAYQKVISEKVRNVDVIANLIKGVHDSDLLTRKQASQKIANIIKNPGKSKVMRLLEKFDNCMKVLRKGISLRDTQKMAIMYAIESNSNLLSQVNTGEGKSYIVAAIAIIRASQFQSVDIITSSPVLAQRDSAEMKDLYEAMSINIDHNCHEDVEMRKQAYKANVVYGEIGRFQRDYLLHHFYRKNILGDRSRENSCS</sequence>
<reference evidence="5" key="1">
    <citation type="submission" date="2022-11" db="UniProtKB">
        <authorList>
            <consortium name="WormBaseParasite"/>
        </authorList>
    </citation>
    <scope>IDENTIFICATION</scope>
</reference>
<dbReference type="GO" id="GO:0005524">
    <property type="term" value="F:ATP binding"/>
    <property type="evidence" value="ECO:0007669"/>
    <property type="project" value="InterPro"/>
</dbReference>
<evidence type="ECO:0000256" key="2">
    <source>
        <dbReference type="ARBA" id="ARBA00023010"/>
    </source>
</evidence>
<dbReference type="InterPro" id="IPR011115">
    <property type="entry name" value="SecA_DEAD"/>
</dbReference>
<proteinExistence type="predicted"/>
<dbReference type="GO" id="GO:0017038">
    <property type="term" value="P:protein import"/>
    <property type="evidence" value="ECO:0007669"/>
    <property type="project" value="InterPro"/>
</dbReference>
<dbReference type="InterPro" id="IPR000185">
    <property type="entry name" value="SecA"/>
</dbReference>
<accession>A0A914YI04</accession>
<evidence type="ECO:0000313" key="4">
    <source>
        <dbReference type="Proteomes" id="UP000887577"/>
    </source>
</evidence>
<feature type="domain" description="SecA family profile" evidence="3">
    <location>
        <begin position="127"/>
        <end position="335"/>
    </location>
</feature>
<dbReference type="InterPro" id="IPR027417">
    <property type="entry name" value="P-loop_NTPase"/>
</dbReference>
<keyword evidence="4" id="KW-1185">Reference proteome</keyword>
<dbReference type="WBParaSite" id="PSU_v2.g18429.t1">
    <property type="protein sequence ID" value="PSU_v2.g18429.t1"/>
    <property type="gene ID" value="PSU_v2.g18429"/>
</dbReference>
<evidence type="ECO:0000259" key="3">
    <source>
        <dbReference type="PROSITE" id="PS51196"/>
    </source>
</evidence>
<organism evidence="4 5">
    <name type="scientific">Panagrolaimus superbus</name>
    <dbReference type="NCBI Taxonomy" id="310955"/>
    <lineage>
        <taxon>Eukaryota</taxon>
        <taxon>Metazoa</taxon>
        <taxon>Ecdysozoa</taxon>
        <taxon>Nematoda</taxon>
        <taxon>Chromadorea</taxon>
        <taxon>Rhabditida</taxon>
        <taxon>Tylenchina</taxon>
        <taxon>Panagrolaimomorpha</taxon>
        <taxon>Panagrolaimoidea</taxon>
        <taxon>Panagrolaimidae</taxon>
        <taxon>Panagrolaimus</taxon>
    </lineage>
</organism>
<keyword evidence="1" id="KW-0813">Transport</keyword>
<evidence type="ECO:0000256" key="1">
    <source>
        <dbReference type="ARBA" id="ARBA00022927"/>
    </source>
</evidence>